<organism evidence="2 3">
    <name type="scientific">[Bacteroides] pectinophilus ATCC 43243</name>
    <dbReference type="NCBI Taxonomy" id="483218"/>
    <lineage>
        <taxon>Bacteria</taxon>
        <taxon>Bacillati</taxon>
        <taxon>Bacillota</taxon>
        <taxon>Clostridia</taxon>
        <taxon>Eubacteriales</taxon>
    </lineage>
</organism>
<name>B7ANE1_9FIRM</name>
<gene>
    <name evidence="2" type="ORF">BACPEC_00195</name>
</gene>
<dbReference type="Proteomes" id="UP000003136">
    <property type="component" value="Unassembled WGS sequence"/>
</dbReference>
<dbReference type="STRING" id="483218.BACPEC_00195"/>
<proteinExistence type="predicted"/>
<evidence type="ECO:0000313" key="3">
    <source>
        <dbReference type="Proteomes" id="UP000003136"/>
    </source>
</evidence>
<dbReference type="eggNOG" id="ENOG502ZWP8">
    <property type="taxonomic scope" value="Bacteria"/>
</dbReference>
<evidence type="ECO:0000256" key="1">
    <source>
        <dbReference type="SAM" id="Phobius"/>
    </source>
</evidence>
<sequence>MCIPFWLFPLLSLQKRRLNNMRKEQVISTTNNNQMEEKGMKSRFIHLKKRFVPALSGALMGVMLMSTTCFAAGTGTSAVTQPLENLKTLIIAVIGAVGVIILAKNVMEFAQAYQQQDSSTMNSALKGIVAGVMMAGISTVLTFLGF</sequence>
<keyword evidence="3" id="KW-1185">Reference proteome</keyword>
<feature type="transmembrane region" description="Helical" evidence="1">
    <location>
        <begin position="51"/>
        <end position="73"/>
    </location>
</feature>
<feature type="transmembrane region" description="Helical" evidence="1">
    <location>
        <begin position="124"/>
        <end position="144"/>
    </location>
</feature>
<keyword evidence="1" id="KW-0812">Transmembrane</keyword>
<dbReference type="AlphaFoldDB" id="B7ANE1"/>
<evidence type="ECO:0000313" key="2">
    <source>
        <dbReference type="EMBL" id="EEC58676.1"/>
    </source>
</evidence>
<feature type="transmembrane region" description="Helical" evidence="1">
    <location>
        <begin position="85"/>
        <end position="103"/>
    </location>
</feature>
<comment type="caution">
    <text evidence="2">The sequence shown here is derived from an EMBL/GenBank/DDBJ whole genome shotgun (WGS) entry which is preliminary data.</text>
</comment>
<reference evidence="2 3" key="2">
    <citation type="submission" date="2008-11" db="EMBL/GenBank/DDBJ databases">
        <authorList>
            <person name="Fulton L."/>
            <person name="Clifton S."/>
            <person name="Fulton B."/>
            <person name="Xu J."/>
            <person name="Minx P."/>
            <person name="Pepin K.H."/>
            <person name="Johnson M."/>
            <person name="Bhonagiri V."/>
            <person name="Nash W.E."/>
            <person name="Mardis E.R."/>
            <person name="Wilson R.K."/>
        </authorList>
    </citation>
    <scope>NUCLEOTIDE SEQUENCE [LARGE SCALE GENOMIC DNA]</scope>
    <source>
        <strain evidence="2 3">ATCC 43243</strain>
    </source>
</reference>
<evidence type="ECO:0008006" key="4">
    <source>
        <dbReference type="Google" id="ProtNLM"/>
    </source>
</evidence>
<dbReference type="HOGENOM" id="CLU_159888_0_0_9"/>
<dbReference type="EMBL" id="ABVQ01000032">
    <property type="protein sequence ID" value="EEC58676.1"/>
    <property type="molecule type" value="Genomic_DNA"/>
</dbReference>
<reference evidence="2 3" key="1">
    <citation type="submission" date="2008-11" db="EMBL/GenBank/DDBJ databases">
        <title>Draft genome sequence of Bacteroides pectinophilus (ATCC 43243).</title>
        <authorList>
            <person name="Sudarsanam P."/>
            <person name="Ley R."/>
            <person name="Guruge J."/>
            <person name="Turnbaugh P.J."/>
            <person name="Mahowald M."/>
            <person name="Liep D."/>
            <person name="Gordon J."/>
        </authorList>
    </citation>
    <scope>NUCLEOTIDE SEQUENCE [LARGE SCALE GENOMIC DNA]</scope>
    <source>
        <strain evidence="2 3">ATCC 43243</strain>
    </source>
</reference>
<keyword evidence="1" id="KW-1133">Transmembrane helix</keyword>
<accession>B7ANE1</accession>
<keyword evidence="1" id="KW-0472">Membrane</keyword>
<protein>
    <recommendedName>
        <fullName evidence="4">Electron transporter RnfA</fullName>
    </recommendedName>
</protein>